<dbReference type="EMBL" id="LAZR01000008">
    <property type="protein sequence ID" value="KKO08756.1"/>
    <property type="molecule type" value="Genomic_DNA"/>
</dbReference>
<protein>
    <submittedName>
        <fullName evidence="1">Uncharacterized protein</fullName>
    </submittedName>
</protein>
<proteinExistence type="predicted"/>
<dbReference type="AlphaFoldDB" id="A0A0F9VUG1"/>
<comment type="caution">
    <text evidence="1">The sequence shown here is derived from an EMBL/GenBank/DDBJ whole genome shotgun (WGS) entry which is preliminary data.</text>
</comment>
<name>A0A0F9VUG1_9ZZZZ</name>
<evidence type="ECO:0000313" key="1">
    <source>
        <dbReference type="EMBL" id="KKO08756.1"/>
    </source>
</evidence>
<gene>
    <name evidence="1" type="ORF">LCGC14_0038750</name>
</gene>
<sequence>MNTSISLPIRIQGSAGKVMSQNTSLDMSWPFDVDLSALDTGSITNIILDIENHLPLLKSEGDMKELLRVKKLFEEELMESRRLH</sequence>
<organism evidence="1">
    <name type="scientific">marine sediment metagenome</name>
    <dbReference type="NCBI Taxonomy" id="412755"/>
    <lineage>
        <taxon>unclassified sequences</taxon>
        <taxon>metagenomes</taxon>
        <taxon>ecological metagenomes</taxon>
    </lineage>
</organism>
<reference evidence="1" key="1">
    <citation type="journal article" date="2015" name="Nature">
        <title>Complex archaea that bridge the gap between prokaryotes and eukaryotes.</title>
        <authorList>
            <person name="Spang A."/>
            <person name="Saw J.H."/>
            <person name="Jorgensen S.L."/>
            <person name="Zaremba-Niedzwiedzka K."/>
            <person name="Martijn J."/>
            <person name="Lind A.E."/>
            <person name="van Eijk R."/>
            <person name="Schleper C."/>
            <person name="Guy L."/>
            <person name="Ettema T.J."/>
        </authorList>
    </citation>
    <scope>NUCLEOTIDE SEQUENCE</scope>
</reference>
<accession>A0A0F9VUG1</accession>